<accession>A0ABP3FTE6</accession>
<evidence type="ECO:0000256" key="1">
    <source>
        <dbReference type="ARBA" id="ARBA00004651"/>
    </source>
</evidence>
<feature type="transmembrane region" description="Helical" evidence="7">
    <location>
        <begin position="69"/>
        <end position="89"/>
    </location>
</feature>
<dbReference type="InterPro" id="IPR023090">
    <property type="entry name" value="UPF0702_alpha/beta_dom_sf"/>
</dbReference>
<organism evidence="10 11">
    <name type="scientific">Bacillus carboniphilus</name>
    <dbReference type="NCBI Taxonomy" id="86663"/>
    <lineage>
        <taxon>Bacteria</taxon>
        <taxon>Bacillati</taxon>
        <taxon>Bacillota</taxon>
        <taxon>Bacilli</taxon>
        <taxon>Bacillales</taxon>
        <taxon>Bacillaceae</taxon>
        <taxon>Bacillus</taxon>
    </lineage>
</organism>
<feature type="domain" description="YetF-like N-terminal transmembrane" evidence="9">
    <location>
        <begin position="14"/>
        <end position="81"/>
    </location>
</feature>
<dbReference type="Pfam" id="PF20730">
    <property type="entry name" value="YetF_N"/>
    <property type="match status" value="1"/>
</dbReference>
<evidence type="ECO:0000256" key="3">
    <source>
        <dbReference type="ARBA" id="ARBA00022475"/>
    </source>
</evidence>
<evidence type="ECO:0000259" key="8">
    <source>
        <dbReference type="Pfam" id="PF04239"/>
    </source>
</evidence>
<comment type="similarity">
    <text evidence="2">Belongs to the UPF0702 family.</text>
</comment>
<feature type="transmembrane region" description="Helical" evidence="7">
    <location>
        <begin position="15"/>
        <end position="34"/>
    </location>
</feature>
<dbReference type="Gene3D" id="3.30.240.20">
    <property type="entry name" value="bsu07140 like domains"/>
    <property type="match status" value="2"/>
</dbReference>
<gene>
    <name evidence="10" type="ORF">GCM10008967_13380</name>
</gene>
<evidence type="ECO:0000256" key="5">
    <source>
        <dbReference type="ARBA" id="ARBA00022989"/>
    </source>
</evidence>
<name>A0ABP3FTE6_9BACI</name>
<dbReference type="PANTHER" id="PTHR34582">
    <property type="entry name" value="UPF0702 TRANSMEMBRANE PROTEIN YCAP"/>
    <property type="match status" value="1"/>
</dbReference>
<comment type="subcellular location">
    <subcellularLocation>
        <location evidence="1">Cell membrane</location>
        <topology evidence="1">Multi-pass membrane protein</topology>
    </subcellularLocation>
</comment>
<evidence type="ECO:0000256" key="4">
    <source>
        <dbReference type="ARBA" id="ARBA00022692"/>
    </source>
</evidence>
<feature type="transmembrane region" description="Helical" evidence="7">
    <location>
        <begin position="41"/>
        <end position="57"/>
    </location>
</feature>
<comment type="caution">
    <text evidence="10">The sequence shown here is derived from an EMBL/GenBank/DDBJ whole genome shotgun (WGS) entry which is preliminary data.</text>
</comment>
<proteinExistence type="inferred from homology"/>
<sequence>MEFWVSQESLTSLQWFFRAVIGFFILLFVVKLMGQRSISQLRLLDFVVVMLLGNILAHPLSDSELGLKGSFITVVAVALLYVTLLLAILKNPKIRHYFNPSPMPLIKNGEIIFQNLNKARITIDLLLVELRKEKVDDAKKVALALWEPGGTISVFVYPQFEQATRQDLHITPKPFNFPRPIIKEGTVDIHELNILGKDIQWLRHSLYTQFKVSPEEILLATLDENDSVKVFIKPTVK</sequence>
<dbReference type="EMBL" id="BAAADJ010000014">
    <property type="protein sequence ID" value="GAA0324168.1"/>
    <property type="molecule type" value="Genomic_DNA"/>
</dbReference>
<evidence type="ECO:0000256" key="7">
    <source>
        <dbReference type="SAM" id="Phobius"/>
    </source>
</evidence>
<evidence type="ECO:0000313" key="10">
    <source>
        <dbReference type="EMBL" id="GAA0324168.1"/>
    </source>
</evidence>
<keyword evidence="3" id="KW-1003">Cell membrane</keyword>
<keyword evidence="11" id="KW-1185">Reference proteome</keyword>
<dbReference type="RefSeq" id="WP_343797529.1">
    <property type="nucleotide sequence ID" value="NZ_BAAADJ010000014.1"/>
</dbReference>
<protein>
    <submittedName>
        <fullName evidence="10">DUF421 domain-containing protein</fullName>
    </submittedName>
</protein>
<dbReference type="InterPro" id="IPR048454">
    <property type="entry name" value="YetF_N"/>
</dbReference>
<evidence type="ECO:0000313" key="11">
    <source>
        <dbReference type="Proteomes" id="UP001500782"/>
    </source>
</evidence>
<reference evidence="11" key="1">
    <citation type="journal article" date="2019" name="Int. J. Syst. Evol. Microbiol.">
        <title>The Global Catalogue of Microorganisms (GCM) 10K type strain sequencing project: providing services to taxonomists for standard genome sequencing and annotation.</title>
        <authorList>
            <consortium name="The Broad Institute Genomics Platform"/>
            <consortium name="The Broad Institute Genome Sequencing Center for Infectious Disease"/>
            <person name="Wu L."/>
            <person name="Ma J."/>
        </authorList>
    </citation>
    <scope>NUCLEOTIDE SEQUENCE [LARGE SCALE GENOMIC DNA]</scope>
    <source>
        <strain evidence="11">JCM 9731</strain>
    </source>
</reference>
<keyword evidence="5 7" id="KW-1133">Transmembrane helix</keyword>
<dbReference type="InterPro" id="IPR007353">
    <property type="entry name" value="DUF421"/>
</dbReference>
<evidence type="ECO:0000259" key="9">
    <source>
        <dbReference type="Pfam" id="PF20730"/>
    </source>
</evidence>
<keyword evidence="6 7" id="KW-0472">Membrane</keyword>
<dbReference type="Pfam" id="PF04239">
    <property type="entry name" value="DUF421"/>
    <property type="match status" value="1"/>
</dbReference>
<evidence type="ECO:0000256" key="6">
    <source>
        <dbReference type="ARBA" id="ARBA00023136"/>
    </source>
</evidence>
<dbReference type="PANTHER" id="PTHR34582:SF5">
    <property type="entry name" value="UPF0702 TRANSMEMBRANE PROTEIN YETF"/>
    <property type="match status" value="1"/>
</dbReference>
<dbReference type="Proteomes" id="UP001500782">
    <property type="component" value="Unassembled WGS sequence"/>
</dbReference>
<keyword evidence="4 7" id="KW-0812">Transmembrane</keyword>
<feature type="domain" description="YetF C-terminal" evidence="8">
    <location>
        <begin position="90"/>
        <end position="222"/>
    </location>
</feature>
<evidence type="ECO:0000256" key="2">
    <source>
        <dbReference type="ARBA" id="ARBA00006448"/>
    </source>
</evidence>